<reference evidence="2" key="1">
    <citation type="journal article" date="2014" name="Front. Microbiol.">
        <title>High frequency of phylogenetically diverse reductive dehalogenase-homologous genes in deep subseafloor sedimentary metagenomes.</title>
        <authorList>
            <person name="Kawai M."/>
            <person name="Futagami T."/>
            <person name="Toyoda A."/>
            <person name="Takaki Y."/>
            <person name="Nishi S."/>
            <person name="Hori S."/>
            <person name="Arai W."/>
            <person name="Tsubouchi T."/>
            <person name="Morono Y."/>
            <person name="Uchiyama I."/>
            <person name="Ito T."/>
            <person name="Fujiyama A."/>
            <person name="Inagaki F."/>
            <person name="Takami H."/>
        </authorList>
    </citation>
    <scope>NUCLEOTIDE SEQUENCE</scope>
    <source>
        <strain evidence="2">Expedition CK06-06</strain>
    </source>
</reference>
<accession>X0UF07</accession>
<name>X0UF07_9ZZZZ</name>
<organism evidence="2">
    <name type="scientific">marine sediment metagenome</name>
    <dbReference type="NCBI Taxonomy" id="412755"/>
    <lineage>
        <taxon>unclassified sequences</taxon>
        <taxon>metagenomes</taxon>
        <taxon>ecological metagenomes</taxon>
    </lineage>
</organism>
<feature type="domain" description="Bacterial alpha-2-macroglobulin MG10" evidence="1">
    <location>
        <begin position="13"/>
        <end position="109"/>
    </location>
</feature>
<dbReference type="InterPro" id="IPR051802">
    <property type="entry name" value="YfhM-like"/>
</dbReference>
<sequence>TEELIELDEGAVLPSGAILEVVLTVEAKNNFDYMIIEDPKPAGCEPVSLVSGYAWGSGVYGNVEYRDDRTAFLVSRLPQGEHTLRYRLRCVQPGTFAAMPCKVYAMYSPNVSGSSSSDKLTITDVVGQ</sequence>
<protein>
    <recommendedName>
        <fullName evidence="1">Bacterial alpha-2-macroglobulin MG10 domain-containing protein</fullName>
    </recommendedName>
</protein>
<gene>
    <name evidence="2" type="ORF">S01H1_34509</name>
</gene>
<dbReference type="PANTHER" id="PTHR40094:SF1">
    <property type="entry name" value="UBIQUITIN DOMAIN-CONTAINING PROTEIN"/>
    <property type="match status" value="1"/>
</dbReference>
<feature type="non-terminal residue" evidence="2">
    <location>
        <position position="1"/>
    </location>
</feature>
<dbReference type="AlphaFoldDB" id="X0UF07"/>
<evidence type="ECO:0000259" key="1">
    <source>
        <dbReference type="Pfam" id="PF17973"/>
    </source>
</evidence>
<dbReference type="PANTHER" id="PTHR40094">
    <property type="entry name" value="ALPHA-2-MACROGLOBULIN HOMOLOG"/>
    <property type="match status" value="1"/>
</dbReference>
<proteinExistence type="predicted"/>
<dbReference type="EMBL" id="BARS01021487">
    <property type="protein sequence ID" value="GAG04190.1"/>
    <property type="molecule type" value="Genomic_DNA"/>
</dbReference>
<evidence type="ECO:0000313" key="2">
    <source>
        <dbReference type="EMBL" id="GAG04190.1"/>
    </source>
</evidence>
<dbReference type="GO" id="GO:0004866">
    <property type="term" value="F:endopeptidase inhibitor activity"/>
    <property type="evidence" value="ECO:0007669"/>
    <property type="project" value="TreeGrafter"/>
</dbReference>
<dbReference type="Pfam" id="PF17973">
    <property type="entry name" value="bMG10"/>
    <property type="match status" value="1"/>
</dbReference>
<comment type="caution">
    <text evidence="2">The sequence shown here is derived from an EMBL/GenBank/DDBJ whole genome shotgun (WGS) entry which is preliminary data.</text>
</comment>
<dbReference type="InterPro" id="IPR041246">
    <property type="entry name" value="Bact_MG10"/>
</dbReference>